<dbReference type="AlphaFoldDB" id="A0A915D2W8"/>
<reference evidence="3" key="1">
    <citation type="submission" date="2022-11" db="UniProtKB">
        <authorList>
            <consortium name="WormBaseParasite"/>
        </authorList>
    </citation>
    <scope>IDENTIFICATION</scope>
</reference>
<evidence type="ECO:0000313" key="2">
    <source>
        <dbReference type="Proteomes" id="UP000887574"/>
    </source>
</evidence>
<name>A0A915D2W8_9BILA</name>
<feature type="region of interest" description="Disordered" evidence="1">
    <location>
        <begin position="31"/>
        <end position="55"/>
    </location>
</feature>
<protein>
    <submittedName>
        <fullName evidence="3">Uncharacterized protein</fullName>
    </submittedName>
</protein>
<evidence type="ECO:0000256" key="1">
    <source>
        <dbReference type="SAM" id="MobiDB-lite"/>
    </source>
</evidence>
<proteinExistence type="predicted"/>
<accession>A0A915D2W8</accession>
<evidence type="ECO:0000313" key="3">
    <source>
        <dbReference type="WBParaSite" id="jg15346"/>
    </source>
</evidence>
<dbReference type="Proteomes" id="UP000887574">
    <property type="component" value="Unplaced"/>
</dbReference>
<keyword evidence="2" id="KW-1185">Reference proteome</keyword>
<organism evidence="2 3">
    <name type="scientific">Ditylenchus dipsaci</name>
    <dbReference type="NCBI Taxonomy" id="166011"/>
    <lineage>
        <taxon>Eukaryota</taxon>
        <taxon>Metazoa</taxon>
        <taxon>Ecdysozoa</taxon>
        <taxon>Nematoda</taxon>
        <taxon>Chromadorea</taxon>
        <taxon>Rhabditida</taxon>
        <taxon>Tylenchina</taxon>
        <taxon>Tylenchomorpha</taxon>
        <taxon>Sphaerularioidea</taxon>
        <taxon>Anguinidae</taxon>
        <taxon>Anguininae</taxon>
        <taxon>Ditylenchus</taxon>
    </lineage>
</organism>
<sequence length="244" mass="27912">MESSNSESDQENEGQLMMPLYIREVVIEGVDKSQKRGARTASTRSKKCDSGPKDIVIGRSHRAKSCNGGGFTKRGMFHVTAEHNHDDKRNGGLGFEVQKRLQEGDRLATQLSTTPTETLVKKVRHGASRQVRAQLPSKDSVAHRIREYDIERHEDRPEENWLLMKGNLEPETTPVNSKYIEFLQVVYENFRHRHLLAPIETFQPDEEQVEVDEIEMMGLNLDDIDAPANEEFPEEENLEDNDLN</sequence>
<dbReference type="WBParaSite" id="jg15346">
    <property type="protein sequence ID" value="jg15346"/>
    <property type="gene ID" value="jg15346"/>
</dbReference>